<protein>
    <submittedName>
        <fullName evidence="2">Uncharacterized protein</fullName>
    </submittedName>
</protein>
<feature type="region of interest" description="Disordered" evidence="1">
    <location>
        <begin position="1"/>
        <end position="28"/>
    </location>
</feature>
<dbReference type="Proteomes" id="UP000811609">
    <property type="component" value="Chromosome 1"/>
</dbReference>
<evidence type="ECO:0000313" key="2">
    <source>
        <dbReference type="EMBL" id="KAG6666595.1"/>
    </source>
</evidence>
<name>A0A8T1RIS2_CARIL</name>
<accession>A0A8T1RIS2</accession>
<evidence type="ECO:0000313" key="3">
    <source>
        <dbReference type="Proteomes" id="UP000811609"/>
    </source>
</evidence>
<reference evidence="2" key="1">
    <citation type="submission" date="2020-12" db="EMBL/GenBank/DDBJ databases">
        <title>WGS assembly of Carya illinoinensis cv. Pawnee.</title>
        <authorList>
            <person name="Platts A."/>
            <person name="Shu S."/>
            <person name="Wright S."/>
            <person name="Barry K."/>
            <person name="Edger P."/>
            <person name="Pires J.C."/>
            <person name="Schmutz J."/>
        </authorList>
    </citation>
    <scope>NUCLEOTIDE SEQUENCE</scope>
    <source>
        <tissue evidence="2">Leaf</tissue>
    </source>
</reference>
<evidence type="ECO:0000256" key="1">
    <source>
        <dbReference type="SAM" id="MobiDB-lite"/>
    </source>
</evidence>
<feature type="compositionally biased region" description="Basic and acidic residues" evidence="1">
    <location>
        <begin position="19"/>
        <end position="28"/>
    </location>
</feature>
<gene>
    <name evidence="2" type="ORF">CIPAW_01G042300</name>
</gene>
<dbReference type="AlphaFoldDB" id="A0A8T1RIS2"/>
<organism evidence="2 3">
    <name type="scientific">Carya illinoinensis</name>
    <name type="common">Pecan</name>
    <dbReference type="NCBI Taxonomy" id="32201"/>
    <lineage>
        <taxon>Eukaryota</taxon>
        <taxon>Viridiplantae</taxon>
        <taxon>Streptophyta</taxon>
        <taxon>Embryophyta</taxon>
        <taxon>Tracheophyta</taxon>
        <taxon>Spermatophyta</taxon>
        <taxon>Magnoliopsida</taxon>
        <taxon>eudicotyledons</taxon>
        <taxon>Gunneridae</taxon>
        <taxon>Pentapetalae</taxon>
        <taxon>rosids</taxon>
        <taxon>fabids</taxon>
        <taxon>Fagales</taxon>
        <taxon>Juglandaceae</taxon>
        <taxon>Carya</taxon>
    </lineage>
</organism>
<proteinExistence type="predicted"/>
<sequence>MNGQGDRETVPDGSNVDNGLDRTHSKKNSERKLHFRWILYIIRHLRNLMKVEPRVSTVLLLFF</sequence>
<feature type="compositionally biased region" description="Basic and acidic residues" evidence="1">
    <location>
        <begin position="1"/>
        <end position="10"/>
    </location>
</feature>
<dbReference type="EMBL" id="CM031809">
    <property type="protein sequence ID" value="KAG6666595.1"/>
    <property type="molecule type" value="Genomic_DNA"/>
</dbReference>
<keyword evidence="3" id="KW-1185">Reference proteome</keyword>
<comment type="caution">
    <text evidence="2">The sequence shown here is derived from an EMBL/GenBank/DDBJ whole genome shotgun (WGS) entry which is preliminary data.</text>
</comment>